<proteinExistence type="predicted"/>
<dbReference type="EMBL" id="AP018227">
    <property type="protein sequence ID" value="BAY83944.1"/>
    <property type="molecule type" value="Genomic_DNA"/>
</dbReference>
<keyword evidence="1" id="KW-0472">Membrane</keyword>
<evidence type="ECO:0000313" key="3">
    <source>
        <dbReference type="Proteomes" id="UP000218418"/>
    </source>
</evidence>
<sequence length="100" mass="11325">MPKKEHHNSQYSNLVHIPNLDFEINNYWSPYIETELLSEIKASGKARNNPHKSELKSICLLIGVIGLLSIGICVQADSIAQVLREIFRTSAEQTIQVHNQ</sequence>
<organism evidence="2 3">
    <name type="scientific">Calothrix parasitica NIES-267</name>
    <dbReference type="NCBI Taxonomy" id="1973488"/>
    <lineage>
        <taxon>Bacteria</taxon>
        <taxon>Bacillati</taxon>
        <taxon>Cyanobacteriota</taxon>
        <taxon>Cyanophyceae</taxon>
        <taxon>Nostocales</taxon>
        <taxon>Calotrichaceae</taxon>
        <taxon>Calothrix</taxon>
    </lineage>
</organism>
<dbReference type="AlphaFoldDB" id="A0A1Z4LRZ3"/>
<feature type="transmembrane region" description="Helical" evidence="1">
    <location>
        <begin position="55"/>
        <end position="74"/>
    </location>
</feature>
<dbReference type="OrthoDB" id="517020at2"/>
<keyword evidence="3" id="KW-1185">Reference proteome</keyword>
<accession>A0A1Z4LRZ3</accession>
<keyword evidence="1" id="KW-1133">Transmembrane helix</keyword>
<gene>
    <name evidence="2" type="ORF">NIES267_34380</name>
</gene>
<name>A0A1Z4LRZ3_9CYAN</name>
<evidence type="ECO:0000256" key="1">
    <source>
        <dbReference type="SAM" id="Phobius"/>
    </source>
</evidence>
<protein>
    <submittedName>
        <fullName evidence="2">Uncharacterized protein</fullName>
    </submittedName>
</protein>
<dbReference type="Proteomes" id="UP000218418">
    <property type="component" value="Chromosome"/>
</dbReference>
<keyword evidence="1" id="KW-0812">Transmembrane</keyword>
<reference evidence="2 3" key="1">
    <citation type="submission" date="2017-06" db="EMBL/GenBank/DDBJ databases">
        <title>Genome sequencing of cyanobaciteial culture collection at National Institute for Environmental Studies (NIES).</title>
        <authorList>
            <person name="Hirose Y."/>
            <person name="Shimura Y."/>
            <person name="Fujisawa T."/>
            <person name="Nakamura Y."/>
            <person name="Kawachi M."/>
        </authorList>
    </citation>
    <scope>NUCLEOTIDE SEQUENCE [LARGE SCALE GENOMIC DNA]</scope>
    <source>
        <strain evidence="2 3">NIES-267</strain>
    </source>
</reference>
<evidence type="ECO:0000313" key="2">
    <source>
        <dbReference type="EMBL" id="BAY83944.1"/>
    </source>
</evidence>